<proteinExistence type="predicted"/>
<evidence type="ECO:0000313" key="2">
    <source>
        <dbReference type="EMBL" id="KAJ8400172.1"/>
    </source>
</evidence>
<dbReference type="Proteomes" id="UP001221898">
    <property type="component" value="Unassembled WGS sequence"/>
</dbReference>
<evidence type="ECO:0000313" key="3">
    <source>
        <dbReference type="Proteomes" id="UP001221898"/>
    </source>
</evidence>
<dbReference type="AlphaFoldDB" id="A0AAD7SCN1"/>
<name>A0AAD7SCN1_9TELE</name>
<feature type="compositionally biased region" description="Basic and acidic residues" evidence="1">
    <location>
        <begin position="85"/>
        <end position="95"/>
    </location>
</feature>
<sequence>MMPRQVSLGHAPSMSAGVGLPVSYLQKAGVSVHKIVTTTDIVIPGSNRTTDVQARISAGESVHVIKGSKGTYLRTSDGRIFAMRTEKTRAGEENLTRGWQPSSSSSRVTEDQKPTPLESMPLPPSPDGPERELHRLPAGRRPQPAPWPCPPGLHAHGHRPLLPAAGPAGRPPDDVPCDP</sequence>
<accession>A0AAD7SCN1</accession>
<feature type="region of interest" description="Disordered" evidence="1">
    <location>
        <begin position="85"/>
        <end position="179"/>
    </location>
</feature>
<keyword evidence="3" id="KW-1185">Reference proteome</keyword>
<comment type="caution">
    <text evidence="2">The sequence shown here is derived from an EMBL/GenBank/DDBJ whole genome shotgun (WGS) entry which is preliminary data.</text>
</comment>
<gene>
    <name evidence="2" type="ORF">AAFF_G00398660</name>
</gene>
<organism evidence="2 3">
    <name type="scientific">Aldrovandia affinis</name>
    <dbReference type="NCBI Taxonomy" id="143900"/>
    <lineage>
        <taxon>Eukaryota</taxon>
        <taxon>Metazoa</taxon>
        <taxon>Chordata</taxon>
        <taxon>Craniata</taxon>
        <taxon>Vertebrata</taxon>
        <taxon>Euteleostomi</taxon>
        <taxon>Actinopterygii</taxon>
        <taxon>Neopterygii</taxon>
        <taxon>Teleostei</taxon>
        <taxon>Notacanthiformes</taxon>
        <taxon>Halosauridae</taxon>
        <taxon>Aldrovandia</taxon>
    </lineage>
</organism>
<evidence type="ECO:0000256" key="1">
    <source>
        <dbReference type="SAM" id="MobiDB-lite"/>
    </source>
</evidence>
<dbReference type="EMBL" id="JAINUG010000078">
    <property type="protein sequence ID" value="KAJ8400172.1"/>
    <property type="molecule type" value="Genomic_DNA"/>
</dbReference>
<reference evidence="2" key="1">
    <citation type="journal article" date="2023" name="Science">
        <title>Genome structures resolve the early diversification of teleost fishes.</title>
        <authorList>
            <person name="Parey E."/>
            <person name="Louis A."/>
            <person name="Montfort J."/>
            <person name="Bouchez O."/>
            <person name="Roques C."/>
            <person name="Iampietro C."/>
            <person name="Lluch J."/>
            <person name="Castinel A."/>
            <person name="Donnadieu C."/>
            <person name="Desvignes T."/>
            <person name="Floi Bucao C."/>
            <person name="Jouanno E."/>
            <person name="Wen M."/>
            <person name="Mejri S."/>
            <person name="Dirks R."/>
            <person name="Jansen H."/>
            <person name="Henkel C."/>
            <person name="Chen W.J."/>
            <person name="Zahm M."/>
            <person name="Cabau C."/>
            <person name="Klopp C."/>
            <person name="Thompson A.W."/>
            <person name="Robinson-Rechavi M."/>
            <person name="Braasch I."/>
            <person name="Lecointre G."/>
            <person name="Bobe J."/>
            <person name="Postlethwait J.H."/>
            <person name="Berthelot C."/>
            <person name="Roest Crollius H."/>
            <person name="Guiguen Y."/>
        </authorList>
    </citation>
    <scope>NUCLEOTIDE SEQUENCE</scope>
    <source>
        <strain evidence="2">NC1722</strain>
    </source>
</reference>
<feature type="compositionally biased region" description="Polar residues" evidence="1">
    <location>
        <begin position="97"/>
        <end position="107"/>
    </location>
</feature>
<protein>
    <submittedName>
        <fullName evidence="2">Uncharacterized protein</fullName>
    </submittedName>
</protein>